<reference evidence="2 3" key="1">
    <citation type="submission" date="2014-02" db="EMBL/GenBank/DDBJ databases">
        <title>The genome sequence of Colletotrichum salicis CBS 607.94.</title>
        <authorList>
            <person name="Baroncelli R."/>
            <person name="Thon M.R."/>
        </authorList>
    </citation>
    <scope>NUCLEOTIDE SEQUENCE [LARGE SCALE GENOMIC DNA]</scope>
    <source>
        <strain evidence="2 3">CBS 607.94</strain>
    </source>
</reference>
<name>A0A135TS43_9PEZI</name>
<proteinExistence type="predicted"/>
<dbReference type="OrthoDB" id="10488772at2759"/>
<dbReference type="Proteomes" id="UP000070121">
    <property type="component" value="Unassembled WGS sequence"/>
</dbReference>
<dbReference type="AlphaFoldDB" id="A0A135TS43"/>
<feature type="region of interest" description="Disordered" evidence="1">
    <location>
        <begin position="59"/>
        <end position="98"/>
    </location>
</feature>
<keyword evidence="3" id="KW-1185">Reference proteome</keyword>
<evidence type="ECO:0000313" key="3">
    <source>
        <dbReference type="Proteomes" id="UP000070121"/>
    </source>
</evidence>
<comment type="caution">
    <text evidence="2">The sequence shown here is derived from an EMBL/GenBank/DDBJ whole genome shotgun (WGS) entry which is preliminary data.</text>
</comment>
<accession>A0A135TS43</accession>
<feature type="compositionally biased region" description="Basic and acidic residues" evidence="1">
    <location>
        <begin position="76"/>
        <end position="89"/>
    </location>
</feature>
<dbReference type="EMBL" id="JFFI01001895">
    <property type="protein sequence ID" value="KXH50882.1"/>
    <property type="molecule type" value="Genomic_DNA"/>
</dbReference>
<protein>
    <submittedName>
        <fullName evidence="2">Uncharacterized protein</fullName>
    </submittedName>
</protein>
<organism evidence="2 3">
    <name type="scientific">Colletotrichum salicis</name>
    <dbReference type="NCBI Taxonomy" id="1209931"/>
    <lineage>
        <taxon>Eukaryota</taxon>
        <taxon>Fungi</taxon>
        <taxon>Dikarya</taxon>
        <taxon>Ascomycota</taxon>
        <taxon>Pezizomycotina</taxon>
        <taxon>Sordariomycetes</taxon>
        <taxon>Hypocreomycetidae</taxon>
        <taxon>Glomerellales</taxon>
        <taxon>Glomerellaceae</taxon>
        <taxon>Colletotrichum</taxon>
        <taxon>Colletotrichum acutatum species complex</taxon>
    </lineage>
</organism>
<evidence type="ECO:0000256" key="1">
    <source>
        <dbReference type="SAM" id="MobiDB-lite"/>
    </source>
</evidence>
<evidence type="ECO:0000313" key="2">
    <source>
        <dbReference type="EMBL" id="KXH50882.1"/>
    </source>
</evidence>
<gene>
    <name evidence="2" type="ORF">CSAL01_11889</name>
</gene>
<sequence>MHVIAEAPTRPPNASTRRRAALFFLKSLDLAASLRAYHDCGRVDSGHWSAARTSLDGQIEFTRPEGARQDSSPRTPELRSRFASERSEKFQGSGRRIPQLNDVKVVPHALALYGRQEFVRRKWPTGESDGSGKGGLSIQVLCYSPCSDSRVNHLEKKRRRDAKRLKARHLAAPFTT</sequence>